<dbReference type="Proteomes" id="UP000247715">
    <property type="component" value="Unassembled WGS sequence"/>
</dbReference>
<dbReference type="AlphaFoldDB" id="A0A318U4F7"/>
<name>A0A318U4F7_9BACT</name>
<gene>
    <name evidence="2" type="ORF">BCF88_1112</name>
    <name evidence="3" type="ORF">NCTC10135_01264</name>
</gene>
<evidence type="ECO:0000313" key="2">
    <source>
        <dbReference type="EMBL" id="PYF42531.1"/>
    </source>
</evidence>
<evidence type="ECO:0000256" key="1">
    <source>
        <dbReference type="SAM" id="MobiDB-lite"/>
    </source>
</evidence>
<sequence length="98" mass="11033">MKPNKKIRKISHLPMLIPIGITIPLISAACNNKNNPSNENINYEIQEKNNIQKPISGKIKYLAIGDDYAIGHNNTENSKNENLFNKEENEIQGISYPA</sequence>
<reference evidence="3" key="3">
    <citation type="submission" date="2018-06" db="EMBL/GenBank/DDBJ databases">
        <authorList>
            <consortium name="Pathogen Informatics"/>
            <person name="Doyle S."/>
        </authorList>
    </citation>
    <scope>NUCLEOTIDE SEQUENCE</scope>
    <source>
        <strain evidence="3">NCTC10135</strain>
    </source>
</reference>
<evidence type="ECO:0000313" key="3">
    <source>
        <dbReference type="EMBL" id="SYV90739.1"/>
    </source>
</evidence>
<proteinExistence type="predicted"/>
<organism evidence="2 4">
    <name type="scientific">Metamycoplasma alkalescens</name>
    <dbReference type="NCBI Taxonomy" id="45363"/>
    <lineage>
        <taxon>Bacteria</taxon>
        <taxon>Bacillati</taxon>
        <taxon>Mycoplasmatota</taxon>
        <taxon>Mycoplasmoidales</taxon>
        <taxon>Metamycoplasmataceae</taxon>
        <taxon>Metamycoplasma</taxon>
    </lineage>
</organism>
<reference evidence="2 4" key="1">
    <citation type="submission" date="2018-06" db="EMBL/GenBank/DDBJ databases">
        <title>Genomic Encyclopedia of Archaeal and Bacterial Type Strains, Phase II (KMG-II): from individual species to whole genera.</title>
        <authorList>
            <person name="Goeker M."/>
        </authorList>
    </citation>
    <scope>NUCLEOTIDE SEQUENCE [LARGE SCALE GENOMIC DNA]</scope>
    <source>
        <strain evidence="2 4">ATCC 29103</strain>
    </source>
</reference>
<evidence type="ECO:0000313" key="4">
    <source>
        <dbReference type="Proteomes" id="UP000247715"/>
    </source>
</evidence>
<accession>A0A318U4F7</accession>
<dbReference type="EMBL" id="QKLP01000011">
    <property type="protein sequence ID" value="PYF42531.1"/>
    <property type="molecule type" value="Genomic_DNA"/>
</dbReference>
<evidence type="ECO:0000313" key="5">
    <source>
        <dbReference type="Proteomes" id="UP000259864"/>
    </source>
</evidence>
<protein>
    <submittedName>
        <fullName evidence="2">Uncharacterized protein</fullName>
    </submittedName>
</protein>
<reference evidence="5" key="2">
    <citation type="submission" date="2018-06" db="EMBL/GenBank/DDBJ databases">
        <authorList>
            <consortium name="Pathogen Informatics"/>
        </authorList>
    </citation>
    <scope>NUCLEOTIDE SEQUENCE [LARGE SCALE GENOMIC DNA]</scope>
    <source>
        <strain evidence="5">NCTC10135</strain>
    </source>
</reference>
<feature type="region of interest" description="Disordered" evidence="1">
    <location>
        <begin position="75"/>
        <end position="98"/>
    </location>
</feature>
<dbReference type="KEGG" id="mala:NCTC10135_01264"/>
<dbReference type="EMBL" id="LS991949">
    <property type="protein sequence ID" value="SYV90739.1"/>
    <property type="molecule type" value="Genomic_DNA"/>
</dbReference>
<dbReference type="RefSeq" id="WP_110858417.1">
    <property type="nucleotide sequence ID" value="NZ_LS991949.1"/>
</dbReference>
<dbReference type="PROSITE" id="PS51257">
    <property type="entry name" value="PROKAR_LIPOPROTEIN"/>
    <property type="match status" value="1"/>
</dbReference>
<dbReference type="Proteomes" id="UP000259864">
    <property type="component" value="Chromosome 1"/>
</dbReference>